<sequence length="307" mass="34923">MKKTCVILLMMLLPSVCALSSWFKEGAYVTYAAFPYRDRPFPTAIMLTENDVILEAHGNVTLTFNITRISGSIAYINVTLKLLDVEIKPEGERFREMVFSEVLTLDLKNLMYVENGTPAGKPIFFIDPKNPPQLNETIFGTGMRVENVTPSFLAPIVYAGKVKSGVELELRGYNATTEVSRILGIEVRGTFYDMMDGVERSTYDNSTGLLLCNFPPVTYEIKKMGFRYAHFYDQLAMHRFLVQLKRREVVKENHAYCGRGMNLYKTNIPIPFEEYVWVEGEQNWKGMLIGAAIGILAIIIVLIKIRR</sequence>
<feature type="transmembrane region" description="Helical" evidence="1">
    <location>
        <begin position="284"/>
        <end position="303"/>
    </location>
</feature>
<evidence type="ECO:0000256" key="1">
    <source>
        <dbReference type="SAM" id="Phobius"/>
    </source>
</evidence>
<protein>
    <submittedName>
        <fullName evidence="2">Uncharacterized protein</fullName>
    </submittedName>
</protein>
<dbReference type="Proteomes" id="UP000653692">
    <property type="component" value="Unassembled WGS sequence"/>
</dbReference>
<keyword evidence="1" id="KW-1133">Transmembrane helix</keyword>
<organism evidence="2 3">
    <name type="scientific">Thermococcus paralvinellae</name>
    <dbReference type="NCBI Taxonomy" id="582419"/>
    <lineage>
        <taxon>Archaea</taxon>
        <taxon>Methanobacteriati</taxon>
        <taxon>Methanobacteriota</taxon>
        <taxon>Thermococci</taxon>
        <taxon>Thermococcales</taxon>
        <taxon>Thermococcaceae</taxon>
        <taxon>Thermococcus</taxon>
    </lineage>
</organism>
<dbReference type="AlphaFoldDB" id="A0A832ZHY1"/>
<proteinExistence type="predicted"/>
<dbReference type="EMBL" id="DQUR01000265">
    <property type="protein sequence ID" value="HIP89787.1"/>
    <property type="molecule type" value="Genomic_DNA"/>
</dbReference>
<keyword evidence="1" id="KW-0812">Transmembrane</keyword>
<evidence type="ECO:0000313" key="3">
    <source>
        <dbReference type="Proteomes" id="UP000653692"/>
    </source>
</evidence>
<gene>
    <name evidence="2" type="ORF">EYH24_07815</name>
</gene>
<reference evidence="2" key="1">
    <citation type="journal article" date="2020" name="ISME J.">
        <title>Gammaproteobacteria mediating utilization of methyl-, sulfur- and petroleum organic compounds in deep ocean hydrothermal plumes.</title>
        <authorList>
            <person name="Zhou Z."/>
            <person name="Liu Y."/>
            <person name="Pan J."/>
            <person name="Cron B.R."/>
            <person name="Toner B.M."/>
            <person name="Anantharaman K."/>
            <person name="Breier J.A."/>
            <person name="Dick G.J."/>
            <person name="Li M."/>
        </authorList>
    </citation>
    <scope>NUCLEOTIDE SEQUENCE</scope>
    <source>
        <strain evidence="2">SZUA-1476</strain>
    </source>
</reference>
<name>A0A832ZHY1_9EURY</name>
<accession>A0A832ZHY1</accession>
<comment type="caution">
    <text evidence="2">The sequence shown here is derived from an EMBL/GenBank/DDBJ whole genome shotgun (WGS) entry which is preliminary data.</text>
</comment>
<evidence type="ECO:0000313" key="2">
    <source>
        <dbReference type="EMBL" id="HIP89787.1"/>
    </source>
</evidence>
<keyword evidence="1" id="KW-0472">Membrane</keyword>